<dbReference type="AlphaFoldDB" id="C6XQ59"/>
<proteinExistence type="predicted"/>
<dbReference type="PANTHER" id="PTHR35149">
    <property type="entry name" value="SLL5132 PROTEIN"/>
    <property type="match status" value="1"/>
</dbReference>
<evidence type="ECO:0000259" key="1">
    <source>
        <dbReference type="Pfam" id="PF03235"/>
    </source>
</evidence>
<dbReference type="STRING" id="582402.Hbal_0882"/>
<accession>C6XQ59</accession>
<dbReference type="Pfam" id="PF07510">
    <property type="entry name" value="GmrSD_C"/>
    <property type="match status" value="1"/>
</dbReference>
<dbReference type="HOGENOM" id="CLU_436016_0_0_5"/>
<name>C6XQ59_HIRBI</name>
<dbReference type="eggNOG" id="COG1479">
    <property type="taxonomic scope" value="Bacteria"/>
</dbReference>
<dbReference type="EMBL" id="CP001678">
    <property type="protein sequence ID" value="ACT58576.1"/>
    <property type="molecule type" value="Genomic_DNA"/>
</dbReference>
<dbReference type="PANTHER" id="PTHR35149:SF1">
    <property type="entry name" value="DUF5655 DOMAIN-CONTAINING PROTEIN"/>
    <property type="match status" value="1"/>
</dbReference>
<keyword evidence="4" id="KW-1185">Reference proteome</keyword>
<evidence type="ECO:0000259" key="2">
    <source>
        <dbReference type="Pfam" id="PF07510"/>
    </source>
</evidence>
<dbReference type="InterPro" id="IPR004919">
    <property type="entry name" value="GmrSD_N"/>
</dbReference>
<evidence type="ECO:0000313" key="4">
    <source>
        <dbReference type="Proteomes" id="UP000002745"/>
    </source>
</evidence>
<dbReference type="Proteomes" id="UP000002745">
    <property type="component" value="Chromosome"/>
</dbReference>
<evidence type="ECO:0008006" key="5">
    <source>
        <dbReference type="Google" id="ProtNLM"/>
    </source>
</evidence>
<reference evidence="4" key="1">
    <citation type="journal article" date="2011" name="J. Bacteriol.">
        <title>Genome sequences of eight morphologically diverse alphaproteobacteria.</title>
        <authorList>
            <consortium name="US DOE Joint Genome Institute"/>
            <person name="Brown P.J."/>
            <person name="Kysela D.T."/>
            <person name="Buechlein A."/>
            <person name="Hemmerich C."/>
            <person name="Brun Y.V."/>
        </authorList>
    </citation>
    <scope>NUCLEOTIDE SEQUENCE [LARGE SCALE GENOMIC DNA]</scope>
    <source>
        <strain evidence="4">ATCC 49814 / DSM 5838 / IFAM 1418</strain>
    </source>
</reference>
<feature type="domain" description="GmrSD restriction endonucleases C-terminal" evidence="2">
    <location>
        <begin position="489"/>
        <end position="615"/>
    </location>
</feature>
<organism evidence="3 4">
    <name type="scientific">Hirschia baltica (strain ATCC 49814 / DSM 5838 / IFAM 1418)</name>
    <dbReference type="NCBI Taxonomy" id="582402"/>
    <lineage>
        <taxon>Bacteria</taxon>
        <taxon>Pseudomonadati</taxon>
        <taxon>Pseudomonadota</taxon>
        <taxon>Alphaproteobacteria</taxon>
        <taxon>Hyphomonadales</taxon>
        <taxon>Hyphomonadaceae</taxon>
        <taxon>Hirschia</taxon>
    </lineage>
</organism>
<gene>
    <name evidence="3" type="ordered locus">Hbal_0882</name>
</gene>
<dbReference type="InterPro" id="IPR011089">
    <property type="entry name" value="GmrSD_C"/>
</dbReference>
<protein>
    <recommendedName>
        <fullName evidence="5">DUF262 domain-containing protein</fullName>
    </recommendedName>
</protein>
<sequence>MVQKEPAWEILGGWSPFMGAKPTNDIATRVETVGSLMGRRLFQPASIQRDFKWEAANCVALFEDIYRVFSAHYDVAEEDDDDNLLSLSPDDLQTGDLSGVAPEIETVIEGPPNAYLLGPMYLAPPKNGVSEVYDGLQRLTSLTILLSVLRDRVSLVSKEWGDWIHGFVEDAQWGYRLTYPVKSHKETGTARWLTELAQKRGESIKFRRNLESNTPRGRVTRAIREFRRLTQDMSATELTAFAEFLMTRVRVVAIQIEDMRLARQAFVTSNQRGVALSAVDILKGVLMDIAGNDDRARQVKDVWDRISTTPDLENFMSAVDYIERREQQGPSHLVEFGDYLAEARPGFAILEWMERLESLSHAWRLLKTAVYDPKQDPFDGDLWRLGLQNWNEWKPLALHFIFVYQQAQLENNKRRMDVVENRFSDFHRRAMAISLAGLGAKARHAIIRRAIEQSEGLTGDGKSRNCMSLSYGALRLKPTQKDRALRQLSTGFDDYEARVAFLRWLESLHWTREALPDYVAGGTVEHVMPTSPSPDAKQWAIDFPDQDARLGLCNMLGNLILIDRETNNKAGSGDFSEKVKFYREMKQPFAMSEEVAQLNKWRPQDIVARSERMREFAIEQLDWDGTE</sequence>
<evidence type="ECO:0000313" key="3">
    <source>
        <dbReference type="EMBL" id="ACT58576.1"/>
    </source>
</evidence>
<dbReference type="Pfam" id="PF03235">
    <property type="entry name" value="GmrSD_N"/>
    <property type="match status" value="1"/>
</dbReference>
<feature type="domain" description="GmrSD restriction endonucleases N-terminal" evidence="1">
    <location>
        <begin position="44"/>
        <end position="286"/>
    </location>
</feature>
<dbReference type="KEGG" id="hba:Hbal_0882"/>